<evidence type="ECO:0000313" key="1">
    <source>
        <dbReference type="EMBL" id="QFZ84580.1"/>
    </source>
</evidence>
<gene>
    <name evidence="1" type="ORF">GFK26_18300</name>
</gene>
<reference evidence="1 2" key="1">
    <citation type="submission" date="2019-10" db="EMBL/GenBank/DDBJ databases">
        <title>Complete genome sequence of Variovorax paradoxus 5C-2.</title>
        <authorList>
            <person name="Gogoleva N.E."/>
            <person name="Balkin A.S."/>
        </authorList>
    </citation>
    <scope>NUCLEOTIDE SEQUENCE [LARGE SCALE GENOMIC DNA]</scope>
    <source>
        <strain evidence="1 2">5C-2</strain>
    </source>
</reference>
<dbReference type="Proteomes" id="UP000326780">
    <property type="component" value="Chromosome"/>
</dbReference>
<dbReference type="AlphaFoldDB" id="A0A5Q0M4A8"/>
<evidence type="ECO:0000313" key="2">
    <source>
        <dbReference type="Proteomes" id="UP000326780"/>
    </source>
</evidence>
<dbReference type="RefSeq" id="WP_153283198.1">
    <property type="nucleotide sequence ID" value="NZ_CP045644.1"/>
</dbReference>
<proteinExistence type="predicted"/>
<accession>A0A5Q0M4A8</accession>
<sequence length="143" mass="15767">MSFCGPGFDPTLDEERLNEQILRVYRCMNDSTWRTLGELSEATGDPEASVSAQLRNLRKVEYGSFVVERRRRGLATTGLWEYQLLPPGSSATTTLGKKSRRNPFLEGMKHAAKVLVSAADLAAAKAAMKSELLQAHKRATGKP</sequence>
<dbReference type="EMBL" id="CP045644">
    <property type="protein sequence ID" value="QFZ84580.1"/>
    <property type="molecule type" value="Genomic_DNA"/>
</dbReference>
<name>A0A5Q0M4A8_VARPD</name>
<protein>
    <submittedName>
        <fullName evidence="1">Uncharacterized protein</fullName>
    </submittedName>
</protein>
<organism evidence="1 2">
    <name type="scientific">Variovorax paradoxus</name>
    <dbReference type="NCBI Taxonomy" id="34073"/>
    <lineage>
        <taxon>Bacteria</taxon>
        <taxon>Pseudomonadati</taxon>
        <taxon>Pseudomonadota</taxon>
        <taxon>Betaproteobacteria</taxon>
        <taxon>Burkholderiales</taxon>
        <taxon>Comamonadaceae</taxon>
        <taxon>Variovorax</taxon>
    </lineage>
</organism>